<reference evidence="2" key="1">
    <citation type="submission" date="2022-11" db="UniProtKB">
        <authorList>
            <consortium name="WormBaseParasite"/>
        </authorList>
    </citation>
    <scope>IDENTIFICATION</scope>
</reference>
<evidence type="ECO:0000313" key="2">
    <source>
        <dbReference type="WBParaSite" id="PSAMB.scaffold396size53367.g5484.t1"/>
    </source>
</evidence>
<evidence type="ECO:0000313" key="1">
    <source>
        <dbReference type="Proteomes" id="UP000887566"/>
    </source>
</evidence>
<dbReference type="Proteomes" id="UP000887566">
    <property type="component" value="Unplaced"/>
</dbReference>
<dbReference type="InterPro" id="IPR008978">
    <property type="entry name" value="HSP20-like_chaperone"/>
</dbReference>
<dbReference type="AlphaFoldDB" id="A0A914WDU2"/>
<dbReference type="SUPFAM" id="SSF49764">
    <property type="entry name" value="HSP20-like chaperones"/>
    <property type="match status" value="1"/>
</dbReference>
<accession>A0A914WDU2</accession>
<dbReference type="Gene3D" id="2.60.40.790">
    <property type="match status" value="1"/>
</dbReference>
<name>A0A914WDU2_9BILA</name>
<sequence length="131" mass="14487">MASSSFKSEYIAGPLGIKYDDHEQSIDIQLVVPGIKRPGIFGKGNTSVDAKFEDESLRILIEIFDKGKKSVEGAKPKDTRLFEVKQLPGKILTDLCHYTLKTDKCVVVLHKAAPGSWEHTLHQHGLDISGK</sequence>
<keyword evidence="1" id="KW-1185">Reference proteome</keyword>
<organism evidence="1 2">
    <name type="scientific">Plectus sambesii</name>
    <dbReference type="NCBI Taxonomy" id="2011161"/>
    <lineage>
        <taxon>Eukaryota</taxon>
        <taxon>Metazoa</taxon>
        <taxon>Ecdysozoa</taxon>
        <taxon>Nematoda</taxon>
        <taxon>Chromadorea</taxon>
        <taxon>Plectida</taxon>
        <taxon>Plectina</taxon>
        <taxon>Plectoidea</taxon>
        <taxon>Plectidae</taxon>
        <taxon>Plectus</taxon>
    </lineage>
</organism>
<dbReference type="WBParaSite" id="PSAMB.scaffold396size53367.g5484.t1">
    <property type="protein sequence ID" value="PSAMB.scaffold396size53367.g5484.t1"/>
    <property type="gene ID" value="PSAMB.scaffold396size53367.g5484"/>
</dbReference>
<proteinExistence type="predicted"/>
<protein>
    <submittedName>
        <fullName evidence="2">CS domain-containing protein</fullName>
    </submittedName>
</protein>